<accession>A0AAE9JX99</accession>
<organism evidence="1 2">
    <name type="scientific">Yersinia phage vB_YenM_42.18</name>
    <dbReference type="NCBI Taxonomy" id="2918926"/>
    <lineage>
        <taxon>Viruses</taxon>
        <taxon>Duplodnaviria</taxon>
        <taxon>Heunggongvirae</taxon>
        <taxon>Uroviricota</taxon>
        <taxon>Caudoviricetes</taxon>
        <taxon>Peduoviridae</taxon>
        <taxon>Firavirus</taxon>
        <taxon>Firavirus YenM4218</taxon>
    </lineage>
</organism>
<evidence type="ECO:0000313" key="1">
    <source>
        <dbReference type="EMBL" id="UNA05719.1"/>
    </source>
</evidence>
<dbReference type="Proteomes" id="UP000829107">
    <property type="component" value="Segment"/>
</dbReference>
<name>A0AAE9JX99_9CAUD</name>
<gene>
    <name evidence="1" type="ORF">vBYenM4218_005</name>
</gene>
<reference evidence="1" key="1">
    <citation type="submission" date="2021-12" db="EMBL/GenBank/DDBJ databases">
        <title>Genomes of temperate Yersinia enterocolitica phages.</title>
        <authorList>
            <person name="Hammerl J.A."/>
            <person name="Hertwig S."/>
        </authorList>
    </citation>
    <scope>NUCLEOTIDE SEQUENCE</scope>
</reference>
<proteinExistence type="predicted"/>
<keyword evidence="2" id="KW-1185">Reference proteome</keyword>
<sequence length="104" mass="11469">MKSPCLQIANAILRTHMTDMGELTRRAIEKNGALSLKANLHAREKKAITSNTIAGLSMITAIAWQLGENELATFHQLNTSTQQFRESGVIPQFFNEEVPACQGN</sequence>
<protein>
    <submittedName>
        <fullName evidence="1">Uncharacterized protein</fullName>
    </submittedName>
</protein>
<evidence type="ECO:0000313" key="2">
    <source>
        <dbReference type="Proteomes" id="UP000829107"/>
    </source>
</evidence>
<dbReference type="EMBL" id="OM046624">
    <property type="protein sequence ID" value="UNA05719.1"/>
    <property type="molecule type" value="Genomic_DNA"/>
</dbReference>